<feature type="binding site" evidence="10">
    <location>
        <position position="102"/>
    </location>
    <ligand>
        <name>substrate</name>
    </ligand>
</feature>
<organism evidence="15 16">
    <name type="scientific">Zygosaccharomyces bailii (strain CLIB 213 / ATCC 58445 / CBS 680 / BCRC 21525 / NBRC 1098 / NCYC 1416 / NRRL Y-2227)</name>
    <dbReference type="NCBI Taxonomy" id="1333698"/>
    <lineage>
        <taxon>Eukaryota</taxon>
        <taxon>Fungi</taxon>
        <taxon>Dikarya</taxon>
        <taxon>Ascomycota</taxon>
        <taxon>Saccharomycotina</taxon>
        <taxon>Saccharomycetes</taxon>
        <taxon>Saccharomycetales</taxon>
        <taxon>Saccharomycetaceae</taxon>
        <taxon>Zygosaccharomyces</taxon>
    </lineage>
</organism>
<evidence type="ECO:0000256" key="4">
    <source>
        <dbReference type="ARBA" id="ARBA00014605"/>
    </source>
</evidence>
<dbReference type="InterPro" id="IPR051884">
    <property type="entry name" value="Bis(5'-adenosyl)-TPase_reg"/>
</dbReference>
<sequence>MNMTNAVYFSKFLVTKQVFFQTNHSYALVNLKPLVPGHILIVPLRTQVHNLCDLTSEETLDYFDTLQVIHQFIKWQFKADSLNIAIQDGPEAGQTVPHLHTHVIPRYRLNNVGDRFYEDLDKWRFNDWEQRRQDYLSMGAREGRKAFAKPDDQRYARTQEDMEDEARYLANQLNKFFLENPYLKRECLSL</sequence>
<comment type="cofactor">
    <cofactor evidence="1 13">
        <name>Mn(2+)</name>
        <dbReference type="ChEBI" id="CHEBI:29035"/>
    </cofactor>
</comment>
<dbReference type="GO" id="GO:0047710">
    <property type="term" value="F:bis(5'-adenosyl)-triphosphatase activity"/>
    <property type="evidence" value="ECO:0007669"/>
    <property type="project" value="UniProtKB-UniRule"/>
</dbReference>
<evidence type="ECO:0000256" key="13">
    <source>
        <dbReference type="RuleBase" id="RU366076"/>
    </source>
</evidence>
<dbReference type="OrthoDB" id="680339at2759"/>
<dbReference type="Pfam" id="PF01230">
    <property type="entry name" value="HIT"/>
    <property type="match status" value="1"/>
</dbReference>
<reference evidence="16" key="1">
    <citation type="journal article" date="2013" name="Genome Announc.">
        <title>Genome sequence of the food spoilage yeast Zygosaccharomyces bailii CLIB 213(T).</title>
        <authorList>
            <person name="Galeote V."/>
            <person name="Bigey F."/>
            <person name="Devillers H."/>
            <person name="Neuveglise C."/>
            <person name="Dequin S."/>
        </authorList>
    </citation>
    <scope>NUCLEOTIDE SEQUENCE [LARGE SCALE GENOMIC DNA]</scope>
    <source>
        <strain evidence="16">CLIB 213 / ATCC 58445 / CBS 680 / CCRC 21525 / NBRC 1098 / NCYC 1416 / NRRL Y-2227</strain>
    </source>
</reference>
<evidence type="ECO:0000256" key="7">
    <source>
        <dbReference type="ARBA" id="ARBA00025241"/>
    </source>
</evidence>
<gene>
    <name evidence="15" type="ORF">BN860_17700g</name>
</gene>
<dbReference type="EMBL" id="HG316454">
    <property type="protein sequence ID" value="CDF87930.1"/>
    <property type="molecule type" value="Genomic_DNA"/>
</dbReference>
<dbReference type="EC" id="3.6.1.29" evidence="3 13"/>
<dbReference type="InterPro" id="IPR039383">
    <property type="entry name" value="FHIT"/>
</dbReference>
<dbReference type="PANTHER" id="PTHR46243">
    <property type="entry name" value="BIS(5'-ADENOSYL)-TRIPHOSPHATASE"/>
    <property type="match status" value="1"/>
</dbReference>
<keyword evidence="5 13" id="KW-0547">Nucleotide-binding</keyword>
<evidence type="ECO:0000256" key="9">
    <source>
        <dbReference type="PIRSR" id="PIRSR639383-1"/>
    </source>
</evidence>
<dbReference type="PROSITE" id="PS51084">
    <property type="entry name" value="HIT_2"/>
    <property type="match status" value="1"/>
</dbReference>
<comment type="subunit">
    <text evidence="2">Homodimer.</text>
</comment>
<comment type="catalytic activity">
    <reaction evidence="8 13">
        <text>P(1),P(3)-bis(5'-adenosyl) triphosphate + H2O = AMP + ADP + 2 H(+)</text>
        <dbReference type="Rhea" id="RHEA:13893"/>
        <dbReference type="ChEBI" id="CHEBI:15377"/>
        <dbReference type="ChEBI" id="CHEBI:15378"/>
        <dbReference type="ChEBI" id="CHEBI:58529"/>
        <dbReference type="ChEBI" id="CHEBI:456215"/>
        <dbReference type="ChEBI" id="CHEBI:456216"/>
        <dbReference type="EC" id="3.6.1.29"/>
    </reaction>
</comment>
<feature type="short sequence motif" description="Histidine triad motif" evidence="12">
    <location>
        <begin position="98"/>
        <end position="102"/>
    </location>
</feature>
<keyword evidence="16" id="KW-1185">Reference proteome</keyword>
<keyword evidence="6 13" id="KW-0378">Hydrolase</keyword>
<feature type="binding site" evidence="10">
    <location>
        <begin position="93"/>
        <end position="96"/>
    </location>
    <ligand>
        <name>substrate</name>
    </ligand>
</feature>
<evidence type="ECO:0000256" key="11">
    <source>
        <dbReference type="PIRSR" id="PIRSR639383-3"/>
    </source>
</evidence>
<dbReference type="AlphaFoldDB" id="A0A8J2T4M2"/>
<evidence type="ECO:0000313" key="15">
    <source>
        <dbReference type="EMBL" id="CDF87930.1"/>
    </source>
</evidence>
<proteinExistence type="predicted"/>
<dbReference type="PANTHER" id="PTHR46243:SF1">
    <property type="entry name" value="BIS(5'-ADENOSYL)-TRIPHOSPHATASE"/>
    <property type="match status" value="1"/>
</dbReference>
<evidence type="ECO:0000256" key="5">
    <source>
        <dbReference type="ARBA" id="ARBA00022741"/>
    </source>
</evidence>
<dbReference type="InterPro" id="IPR036265">
    <property type="entry name" value="HIT-like_sf"/>
</dbReference>
<feature type="site" description="Important for induction of apoptosis" evidence="11">
    <location>
        <position position="117"/>
    </location>
</feature>
<dbReference type="FunFam" id="3.30.428.10:FF:000011">
    <property type="entry name" value="Fragile histidine triad"/>
    <property type="match status" value="1"/>
</dbReference>
<comment type="function">
    <text evidence="7">Cleaves A-5'-PPP-5'A to yield AMP and ADP. Can cleave all dinucleoside polyphosphates, provided the phosphate chain contains at least 3 phosphates and that 1 of the 2 bases composing the nucleotide is a purine. Is most effective on dinucleoside triphosphates. Negatively regulates intracellular dinucleoside polyphosphate levels, which elevate following heat shock.</text>
</comment>
<evidence type="ECO:0000313" key="16">
    <source>
        <dbReference type="Proteomes" id="UP000019375"/>
    </source>
</evidence>
<evidence type="ECO:0000256" key="1">
    <source>
        <dbReference type="ARBA" id="ARBA00001936"/>
    </source>
</evidence>
<evidence type="ECO:0000256" key="3">
    <source>
        <dbReference type="ARBA" id="ARBA00012377"/>
    </source>
</evidence>
<dbReference type="SUPFAM" id="SSF54197">
    <property type="entry name" value="HIT-like"/>
    <property type="match status" value="1"/>
</dbReference>
<evidence type="ECO:0000256" key="10">
    <source>
        <dbReference type="PIRSR" id="PIRSR639383-2"/>
    </source>
</evidence>
<protein>
    <recommendedName>
        <fullName evidence="4 13">Bis(5'-adenosyl)-triphosphatase</fullName>
        <ecNumber evidence="3 13">3.6.1.29</ecNumber>
    </recommendedName>
</protein>
<evidence type="ECO:0000256" key="6">
    <source>
        <dbReference type="ARBA" id="ARBA00022801"/>
    </source>
</evidence>
<feature type="binding site" evidence="10">
    <location>
        <position position="87"/>
    </location>
    <ligand>
        <name>substrate</name>
    </ligand>
</feature>
<evidence type="ECO:0000256" key="2">
    <source>
        <dbReference type="ARBA" id="ARBA00011738"/>
    </source>
</evidence>
<feature type="active site" description="Tele-AMP-histidine intermediate" evidence="9">
    <location>
        <position position="100"/>
    </location>
</feature>
<evidence type="ECO:0000256" key="12">
    <source>
        <dbReference type="PROSITE-ProRule" id="PRU00464"/>
    </source>
</evidence>
<feature type="domain" description="HIT" evidence="14">
    <location>
        <begin position="5"/>
        <end position="117"/>
    </location>
</feature>
<dbReference type="CDD" id="cd01275">
    <property type="entry name" value="FHIT"/>
    <property type="match status" value="1"/>
</dbReference>
<dbReference type="InterPro" id="IPR011146">
    <property type="entry name" value="HIT-like"/>
</dbReference>
<evidence type="ECO:0000259" key="14">
    <source>
        <dbReference type="PROSITE" id="PS51084"/>
    </source>
</evidence>
<feature type="binding site" evidence="10">
    <location>
        <position position="30"/>
    </location>
    <ligand>
        <name>substrate</name>
    </ligand>
</feature>
<dbReference type="Proteomes" id="UP000019375">
    <property type="component" value="Unassembled WGS sequence"/>
</dbReference>
<dbReference type="Gene3D" id="3.30.428.10">
    <property type="entry name" value="HIT-like"/>
    <property type="match status" value="1"/>
</dbReference>
<dbReference type="InterPro" id="IPR019808">
    <property type="entry name" value="Histidine_triad_CS"/>
</dbReference>
<dbReference type="GO" id="GO:0000166">
    <property type="term" value="F:nucleotide binding"/>
    <property type="evidence" value="ECO:0007669"/>
    <property type="project" value="UniProtKB-KW"/>
</dbReference>
<dbReference type="PROSITE" id="PS00892">
    <property type="entry name" value="HIT_1"/>
    <property type="match status" value="1"/>
</dbReference>
<name>A0A8J2T4M2_ZYGB2</name>
<accession>A0A8J2T4M2</accession>
<evidence type="ECO:0000256" key="8">
    <source>
        <dbReference type="ARBA" id="ARBA00047780"/>
    </source>
</evidence>